<dbReference type="AlphaFoldDB" id="A0A6C0CUM1"/>
<dbReference type="EMBL" id="MN739480">
    <property type="protein sequence ID" value="QHT07195.1"/>
    <property type="molecule type" value="Genomic_DNA"/>
</dbReference>
<accession>A0A6C0CUM1</accession>
<organism evidence="1">
    <name type="scientific">viral metagenome</name>
    <dbReference type="NCBI Taxonomy" id="1070528"/>
    <lineage>
        <taxon>unclassified sequences</taxon>
        <taxon>metagenomes</taxon>
        <taxon>organismal metagenomes</taxon>
    </lineage>
</organism>
<sequence length="116" mass="12931">MPTLAEIVEKRVNELSRRVDKLESVGIPQVEVTESNVVVDTSKYDEVSKSVVDLDSKVMQSLDYLQERVNGLEQLKSMTSALDGLTLHVELLAKHLEGLVQRVGRLENVVEPEESA</sequence>
<protein>
    <submittedName>
        <fullName evidence="1">Uncharacterized protein</fullName>
    </submittedName>
</protein>
<evidence type="ECO:0000313" key="1">
    <source>
        <dbReference type="EMBL" id="QHT07195.1"/>
    </source>
</evidence>
<proteinExistence type="predicted"/>
<name>A0A6C0CUM1_9ZZZZ</name>
<reference evidence="1" key="1">
    <citation type="journal article" date="2020" name="Nature">
        <title>Giant virus diversity and host interactions through global metagenomics.</title>
        <authorList>
            <person name="Schulz F."/>
            <person name="Roux S."/>
            <person name="Paez-Espino D."/>
            <person name="Jungbluth S."/>
            <person name="Walsh D.A."/>
            <person name="Denef V.J."/>
            <person name="McMahon K.D."/>
            <person name="Konstantinidis K.T."/>
            <person name="Eloe-Fadrosh E.A."/>
            <person name="Kyrpides N.C."/>
            <person name="Woyke T."/>
        </authorList>
    </citation>
    <scope>NUCLEOTIDE SEQUENCE</scope>
    <source>
        <strain evidence="1">GVMAG-M-3300021962-46</strain>
    </source>
</reference>